<protein>
    <submittedName>
        <fullName evidence="2">Uncharacterized protein</fullName>
    </submittedName>
</protein>
<comment type="caution">
    <text evidence="2">The sequence shown here is derived from an EMBL/GenBank/DDBJ whole genome shotgun (WGS) entry which is preliminary data.</text>
</comment>
<name>A0A2G8STL4_9APHY</name>
<organism evidence="2 3">
    <name type="scientific">Ganoderma sinense ZZ0214-1</name>
    <dbReference type="NCBI Taxonomy" id="1077348"/>
    <lineage>
        <taxon>Eukaryota</taxon>
        <taxon>Fungi</taxon>
        <taxon>Dikarya</taxon>
        <taxon>Basidiomycota</taxon>
        <taxon>Agaricomycotina</taxon>
        <taxon>Agaricomycetes</taxon>
        <taxon>Polyporales</taxon>
        <taxon>Polyporaceae</taxon>
        <taxon>Ganoderma</taxon>
    </lineage>
</organism>
<dbReference type="AlphaFoldDB" id="A0A2G8STL4"/>
<dbReference type="Proteomes" id="UP000230002">
    <property type="component" value="Unassembled WGS sequence"/>
</dbReference>
<feature type="compositionally biased region" description="Polar residues" evidence="1">
    <location>
        <begin position="105"/>
        <end position="114"/>
    </location>
</feature>
<gene>
    <name evidence="2" type="ORF">GSI_00811</name>
</gene>
<accession>A0A2G8STL4</accession>
<evidence type="ECO:0000313" key="2">
    <source>
        <dbReference type="EMBL" id="PIL37119.1"/>
    </source>
</evidence>
<reference evidence="2 3" key="1">
    <citation type="journal article" date="2015" name="Sci. Rep.">
        <title>Chromosome-level genome map provides insights into diverse defense mechanisms in the medicinal fungus Ganoderma sinense.</title>
        <authorList>
            <person name="Zhu Y."/>
            <person name="Xu J."/>
            <person name="Sun C."/>
            <person name="Zhou S."/>
            <person name="Xu H."/>
            <person name="Nelson D.R."/>
            <person name="Qian J."/>
            <person name="Song J."/>
            <person name="Luo H."/>
            <person name="Xiang L."/>
            <person name="Li Y."/>
            <person name="Xu Z."/>
            <person name="Ji A."/>
            <person name="Wang L."/>
            <person name="Lu S."/>
            <person name="Hayward A."/>
            <person name="Sun W."/>
            <person name="Li X."/>
            <person name="Schwartz D.C."/>
            <person name="Wang Y."/>
            <person name="Chen S."/>
        </authorList>
    </citation>
    <scope>NUCLEOTIDE SEQUENCE [LARGE SCALE GENOMIC DNA]</scope>
    <source>
        <strain evidence="2 3">ZZ0214-1</strain>
    </source>
</reference>
<dbReference type="OrthoDB" id="514070at2759"/>
<feature type="region of interest" description="Disordered" evidence="1">
    <location>
        <begin position="96"/>
        <end position="150"/>
    </location>
</feature>
<keyword evidence="3" id="KW-1185">Reference proteome</keyword>
<proteinExistence type="predicted"/>
<feature type="region of interest" description="Disordered" evidence="1">
    <location>
        <begin position="354"/>
        <end position="383"/>
    </location>
</feature>
<evidence type="ECO:0000256" key="1">
    <source>
        <dbReference type="SAM" id="MobiDB-lite"/>
    </source>
</evidence>
<dbReference type="EMBL" id="AYKW01000001">
    <property type="protein sequence ID" value="PIL37119.1"/>
    <property type="molecule type" value="Genomic_DNA"/>
</dbReference>
<feature type="compositionally biased region" description="Basic and acidic residues" evidence="1">
    <location>
        <begin position="369"/>
        <end position="383"/>
    </location>
</feature>
<evidence type="ECO:0000313" key="3">
    <source>
        <dbReference type="Proteomes" id="UP000230002"/>
    </source>
</evidence>
<sequence length="408" mass="44336">MADASNRKVPLPAFLKMLTDNNIPPSKAMAVAGKMLATIHSFHEVLTCSQTIRYKTCNTPALLGELSQFSLESAGVDEKDLRKLVLAAVRKAGYKHKSASGSGGSRNVPSTSKAGSKADTKPPQKKRKRDDDLNELLPEGPSEEGDSYGSLQFNENLDEEAIRTKSTVINRAPIMMAWAFVVAERMGFQREEALSIASVYTEMNAISKGVSLGLYKDGKQDGREASRTGSQPYVELMGRRPLYQTANSQWRALSAGAPVPPTSAFSYITRALRQTAPNIVGALRLLAESFPPKELNEKGFSLYADFRPQSEGWGQRGEVRCSTILGLRKVSGESAEKDGLATSLMDAPSAVDNIVQLKPPPGESGEAAHASEDPPFKKPRRESFELDEYDAALDDDALFGEFDLSSIL</sequence>